<dbReference type="Proteomes" id="UP000284842">
    <property type="component" value="Unassembled WGS sequence"/>
</dbReference>
<feature type="region of interest" description="Disordered" evidence="1">
    <location>
        <begin position="744"/>
        <end position="768"/>
    </location>
</feature>
<feature type="compositionally biased region" description="Low complexity" evidence="1">
    <location>
        <begin position="596"/>
        <end position="609"/>
    </location>
</feature>
<feature type="region of interest" description="Disordered" evidence="1">
    <location>
        <begin position="596"/>
        <end position="644"/>
    </location>
</feature>
<feature type="region of interest" description="Disordered" evidence="1">
    <location>
        <begin position="665"/>
        <end position="693"/>
    </location>
</feature>
<sequence length="823" mass="91376">MTSLEWTQQVQHAEQHRLTDLSLMDIYGTAKSQSATGIAIDVTSPSIASNAPPAVTSYLEQAIFVEEQQLAVEHKIKSLHPGLTNDDTPINDLRQTLAPLLMNLHRLKEKLRIEYADSNSTSPRLFSPSKEWDPEDDTLPSDVWQGDSDAYEHQVLALPSSGILSMIYAPTELLLRQKQANNHLEQIRNLVAQRSLQFSQVNRHAPNTATKTRSHDRRKAIASEISLHGRIYERCRQRMFVLSVDPKLRQQFPELKKSDTNSSTMMLDPNRPGSTSDKLSWIWLHSQTARGEVSPLDPNSSTEQRWEYNRVHWMRARALHMRWDEERLLVTHEMAWTALFASYLGYLTVLGEARDAGLNHLYYAFVDSLAIASDDQLPLVFDNRWTEKIQNDAALKYSYYEPWWLGDNPPPRKKLLSQRCLRAALSYHSSQINQKSDPQEASPMLRSRENSPFTSGDELDQPLDSSSGFNTTHLLSPLPSLLSKPFPLHTSIASMDVDTPTLDSTGLTKAAIPIPPSHFRSSTNISDKHQGHHHWITDFLPPSEPWRQTSPPPQAPLPTVVSGRSTPFSATPLPPLPPLPMTPLFTASLPPLPPLSSSSLLRHSNPPSLETHIGPSPPSLPSQSIKSPSPTPPNPILLSGTDVGVENSAPSKPYSFAFFDSLPPLPPLPPPPGPSGPINKNSANASSPVHSDVSSLDWMTEEMLRGWISEEDSEGEELFYDDANDVSTITDTVRCTIANFNNTPSPTLINTPSPTPTTPMHHHRPHQAPSPTLGITDHTNAPSPTFTITDHINAPSPTPIYHHRHLVNTPTPTFKLGASPTTS</sequence>
<evidence type="ECO:0000256" key="1">
    <source>
        <dbReference type="SAM" id="MobiDB-lite"/>
    </source>
</evidence>
<gene>
    <name evidence="2" type="ORF">CVT24_008070</name>
</gene>
<feature type="compositionally biased region" description="Polar residues" evidence="1">
    <location>
        <begin position="678"/>
        <end position="693"/>
    </location>
</feature>
<organism evidence="2 3">
    <name type="scientific">Panaeolus cyanescens</name>
    <dbReference type="NCBI Taxonomy" id="181874"/>
    <lineage>
        <taxon>Eukaryota</taxon>
        <taxon>Fungi</taxon>
        <taxon>Dikarya</taxon>
        <taxon>Basidiomycota</taxon>
        <taxon>Agaricomycotina</taxon>
        <taxon>Agaricomycetes</taxon>
        <taxon>Agaricomycetidae</taxon>
        <taxon>Agaricales</taxon>
        <taxon>Agaricineae</taxon>
        <taxon>Galeropsidaceae</taxon>
        <taxon>Panaeolus</taxon>
    </lineage>
</organism>
<comment type="caution">
    <text evidence="2">The sequence shown here is derived from an EMBL/GenBank/DDBJ whole genome shotgun (WGS) entry which is preliminary data.</text>
</comment>
<dbReference type="InParanoid" id="A0A409YQL9"/>
<protein>
    <submittedName>
        <fullName evidence="2">Uncharacterized protein</fullName>
    </submittedName>
</protein>
<accession>A0A409YQL9</accession>
<proteinExistence type="predicted"/>
<evidence type="ECO:0000313" key="3">
    <source>
        <dbReference type="Proteomes" id="UP000284842"/>
    </source>
</evidence>
<dbReference type="AlphaFoldDB" id="A0A409YQL9"/>
<feature type="compositionally biased region" description="Pro residues" evidence="1">
    <location>
        <begin position="665"/>
        <end position="675"/>
    </location>
</feature>
<evidence type="ECO:0000313" key="2">
    <source>
        <dbReference type="EMBL" id="PPR05303.1"/>
    </source>
</evidence>
<reference evidence="2 3" key="1">
    <citation type="journal article" date="2018" name="Evol. Lett.">
        <title>Horizontal gene cluster transfer increased hallucinogenic mushroom diversity.</title>
        <authorList>
            <person name="Reynolds H.T."/>
            <person name="Vijayakumar V."/>
            <person name="Gluck-Thaler E."/>
            <person name="Korotkin H.B."/>
            <person name="Matheny P.B."/>
            <person name="Slot J.C."/>
        </authorList>
    </citation>
    <scope>NUCLEOTIDE SEQUENCE [LARGE SCALE GENOMIC DNA]</scope>
    <source>
        <strain evidence="2 3">2629</strain>
    </source>
</reference>
<name>A0A409YQL9_9AGAR</name>
<dbReference type="EMBL" id="NHTK01000817">
    <property type="protein sequence ID" value="PPR05303.1"/>
    <property type="molecule type" value="Genomic_DNA"/>
</dbReference>
<feature type="region of interest" description="Disordered" evidence="1">
    <location>
        <begin position="429"/>
        <end position="467"/>
    </location>
</feature>
<dbReference type="OrthoDB" id="3265433at2759"/>
<feature type="region of interest" description="Disordered" evidence="1">
    <location>
        <begin position="541"/>
        <end position="575"/>
    </location>
</feature>
<dbReference type="STRING" id="181874.A0A409YQL9"/>
<keyword evidence="3" id="KW-1185">Reference proteome</keyword>